<protein>
    <submittedName>
        <fullName evidence="1">Uncharacterized protein</fullName>
    </submittedName>
</protein>
<organism evidence="1 2">
    <name type="scientific">Populus trichocarpa</name>
    <name type="common">Western balsam poplar</name>
    <name type="synonym">Populus balsamifera subsp. trichocarpa</name>
    <dbReference type="NCBI Taxonomy" id="3694"/>
    <lineage>
        <taxon>Eukaryota</taxon>
        <taxon>Viridiplantae</taxon>
        <taxon>Streptophyta</taxon>
        <taxon>Embryophyta</taxon>
        <taxon>Tracheophyta</taxon>
        <taxon>Spermatophyta</taxon>
        <taxon>Magnoliopsida</taxon>
        <taxon>eudicotyledons</taxon>
        <taxon>Gunneridae</taxon>
        <taxon>Pentapetalae</taxon>
        <taxon>rosids</taxon>
        <taxon>fabids</taxon>
        <taxon>Malpighiales</taxon>
        <taxon>Salicaceae</taxon>
        <taxon>Saliceae</taxon>
        <taxon>Populus</taxon>
    </lineage>
</organism>
<dbReference type="EMBL" id="CM009302">
    <property type="protein sequence ID" value="KAI9383616.1"/>
    <property type="molecule type" value="Genomic_DNA"/>
</dbReference>
<evidence type="ECO:0000313" key="1">
    <source>
        <dbReference type="EMBL" id="KAI9383616.1"/>
    </source>
</evidence>
<gene>
    <name evidence="1" type="ORF">POPTR_013G105634v4</name>
</gene>
<evidence type="ECO:0000313" key="2">
    <source>
        <dbReference type="Proteomes" id="UP000006729"/>
    </source>
</evidence>
<proteinExistence type="predicted"/>
<dbReference type="Proteomes" id="UP000006729">
    <property type="component" value="Chromosome 13"/>
</dbReference>
<name>A0ACC0S4D9_POPTR</name>
<comment type="caution">
    <text evidence="1">The sequence shown here is derived from an EMBL/GenBank/DDBJ whole genome shotgun (WGS) entry which is preliminary data.</text>
</comment>
<reference evidence="1 2" key="1">
    <citation type="journal article" date="2006" name="Science">
        <title>The genome of black cottonwood, Populus trichocarpa (Torr. &amp; Gray).</title>
        <authorList>
            <person name="Tuskan G.A."/>
            <person name="Difazio S."/>
            <person name="Jansson S."/>
            <person name="Bohlmann J."/>
            <person name="Grigoriev I."/>
            <person name="Hellsten U."/>
            <person name="Putnam N."/>
            <person name="Ralph S."/>
            <person name="Rombauts S."/>
            <person name="Salamov A."/>
            <person name="Schein J."/>
            <person name="Sterck L."/>
            <person name="Aerts A."/>
            <person name="Bhalerao R.R."/>
            <person name="Bhalerao R.P."/>
            <person name="Blaudez D."/>
            <person name="Boerjan W."/>
            <person name="Brun A."/>
            <person name="Brunner A."/>
            <person name="Busov V."/>
            <person name="Campbell M."/>
            <person name="Carlson J."/>
            <person name="Chalot M."/>
            <person name="Chapman J."/>
            <person name="Chen G.L."/>
            <person name="Cooper D."/>
            <person name="Coutinho P.M."/>
            <person name="Couturier J."/>
            <person name="Covert S."/>
            <person name="Cronk Q."/>
            <person name="Cunningham R."/>
            <person name="Davis J."/>
            <person name="Degroeve S."/>
            <person name="Dejardin A."/>
            <person name="Depamphilis C."/>
            <person name="Detter J."/>
            <person name="Dirks B."/>
            <person name="Dubchak I."/>
            <person name="Duplessis S."/>
            <person name="Ehlting J."/>
            <person name="Ellis B."/>
            <person name="Gendler K."/>
            <person name="Goodstein D."/>
            <person name="Gribskov M."/>
            <person name="Grimwood J."/>
            <person name="Groover A."/>
            <person name="Gunter L."/>
            <person name="Hamberger B."/>
            <person name="Heinze B."/>
            <person name="Helariutta Y."/>
            <person name="Henrissat B."/>
            <person name="Holligan D."/>
            <person name="Holt R."/>
            <person name="Huang W."/>
            <person name="Islam-Faridi N."/>
            <person name="Jones S."/>
            <person name="Jones-Rhoades M."/>
            <person name="Jorgensen R."/>
            <person name="Joshi C."/>
            <person name="Kangasjarvi J."/>
            <person name="Karlsson J."/>
            <person name="Kelleher C."/>
            <person name="Kirkpatrick R."/>
            <person name="Kirst M."/>
            <person name="Kohler A."/>
            <person name="Kalluri U."/>
            <person name="Larimer F."/>
            <person name="Leebens-Mack J."/>
            <person name="Leple J.C."/>
            <person name="Locascio P."/>
            <person name="Lou Y."/>
            <person name="Lucas S."/>
            <person name="Martin F."/>
            <person name="Montanini B."/>
            <person name="Napoli C."/>
            <person name="Nelson D.R."/>
            <person name="Nelson C."/>
            <person name="Nieminen K."/>
            <person name="Nilsson O."/>
            <person name="Pereda V."/>
            <person name="Peter G."/>
            <person name="Philippe R."/>
            <person name="Pilate G."/>
            <person name="Poliakov A."/>
            <person name="Razumovskaya J."/>
            <person name="Richardson P."/>
            <person name="Rinaldi C."/>
            <person name="Ritland K."/>
            <person name="Rouze P."/>
            <person name="Ryaboy D."/>
            <person name="Schmutz J."/>
            <person name="Schrader J."/>
            <person name="Segerman B."/>
            <person name="Shin H."/>
            <person name="Siddiqui A."/>
            <person name="Sterky F."/>
            <person name="Terry A."/>
            <person name="Tsai C.J."/>
            <person name="Uberbacher E."/>
            <person name="Unneberg P."/>
            <person name="Vahala J."/>
            <person name="Wall K."/>
            <person name="Wessler S."/>
            <person name="Yang G."/>
            <person name="Yin T."/>
            <person name="Douglas C."/>
            <person name="Marra M."/>
            <person name="Sandberg G."/>
            <person name="Van de Peer Y."/>
            <person name="Rokhsar D."/>
        </authorList>
    </citation>
    <scope>NUCLEOTIDE SEQUENCE [LARGE SCALE GENOMIC DNA]</scope>
    <source>
        <strain evidence="2">cv. Nisqually</strain>
    </source>
</reference>
<keyword evidence="2" id="KW-1185">Reference proteome</keyword>
<accession>A0ACC0S4D9</accession>
<sequence>MENMRPGIDYEKLQKTQATRMIISYHEVLQLPASPFSFDLATDMGFVSTSSLPFSITITATTTMTIRKPRLLHYHNRHSSRLHFLSKCSLLPVLCVQRKCSLNLRRSCRGNAACRVPCSLLKVEEDVDDEACELVSGLELSIVEGDDSINAYLLNAVKNNNGTGILLRFPYRVACNGSKGQWITKQEPQRVRKDIDASTKWMVDEFLAAGISKKHGIILWYKDGPCFSLHQKGHGFAHHPNSPEEDTDAEAAFTIMRNWLHDGLVIQN</sequence>